<name>A0A176K1V0_9BACT</name>
<dbReference type="PATRIC" id="fig|1453497.3.peg.1771"/>
<evidence type="ECO:0000313" key="2">
    <source>
        <dbReference type="EMBL" id="OAA31091.1"/>
    </source>
</evidence>
<dbReference type="OrthoDB" id="46317at2"/>
<dbReference type="GO" id="GO:0005840">
    <property type="term" value="C:ribosome"/>
    <property type="evidence" value="ECO:0007669"/>
    <property type="project" value="UniProtKB-KW"/>
</dbReference>
<protein>
    <submittedName>
        <fullName evidence="2">50S ribosomal protein L7</fullName>
    </submittedName>
</protein>
<dbReference type="STRING" id="1453497.AT15_08940"/>
<dbReference type="Pfam" id="PF01248">
    <property type="entry name" value="Ribosomal_L7Ae"/>
    <property type="match status" value="1"/>
</dbReference>
<evidence type="ECO:0000259" key="1">
    <source>
        <dbReference type="Pfam" id="PF01248"/>
    </source>
</evidence>
<accession>A0A176K1V0</accession>
<dbReference type="EMBL" id="JFHK01000005">
    <property type="protein sequence ID" value="OAA31091.1"/>
    <property type="molecule type" value="Genomic_DNA"/>
</dbReference>
<organism evidence="2 3">
    <name type="scientific">Kosmotoga arenicorallina S304</name>
    <dbReference type="NCBI Taxonomy" id="1453497"/>
    <lineage>
        <taxon>Bacteria</taxon>
        <taxon>Thermotogati</taxon>
        <taxon>Thermotogota</taxon>
        <taxon>Thermotogae</taxon>
        <taxon>Kosmotogales</taxon>
        <taxon>Kosmotogaceae</taxon>
        <taxon>Kosmotoga</taxon>
    </lineage>
</organism>
<proteinExistence type="predicted"/>
<dbReference type="Gene3D" id="3.30.1330.30">
    <property type="match status" value="1"/>
</dbReference>
<dbReference type="SUPFAM" id="SSF55315">
    <property type="entry name" value="L30e-like"/>
    <property type="match status" value="1"/>
</dbReference>
<dbReference type="Proteomes" id="UP000077339">
    <property type="component" value="Unassembled WGS sequence"/>
</dbReference>
<reference evidence="2 3" key="1">
    <citation type="submission" date="2014-02" db="EMBL/GenBank/DDBJ databases">
        <title>Kosmotoga genome sequencing.</title>
        <authorList>
            <person name="Pollo S.M."/>
            <person name="Charchuk R."/>
            <person name="Nesbo C.L."/>
        </authorList>
    </citation>
    <scope>NUCLEOTIDE SEQUENCE [LARGE SCALE GENOMIC DNA]</scope>
    <source>
        <strain evidence="2 3">S304</strain>
    </source>
</reference>
<gene>
    <name evidence="2" type="ORF">AT15_08940</name>
</gene>
<keyword evidence="2" id="KW-0689">Ribosomal protein</keyword>
<dbReference type="InterPro" id="IPR004038">
    <property type="entry name" value="Ribosomal_eL8/eL30/eS12/Gad45"/>
</dbReference>
<sequence>MNEGKLLSFLGLAKKAGKIVFGKEMIRSYLRENIRNKVLVIASDASNSIKADWKKRCQSHDAVYIVLKNTSKLDLARAIGLGNISAVGVMDDRIAAEIIKLVRSGGEENAKNQSL</sequence>
<dbReference type="AlphaFoldDB" id="A0A176K1V0"/>
<keyword evidence="2" id="KW-0687">Ribonucleoprotein</keyword>
<dbReference type="InterPro" id="IPR029064">
    <property type="entry name" value="Ribosomal_eL30-like_sf"/>
</dbReference>
<feature type="domain" description="Ribosomal protein eL8/eL30/eS12/Gadd45" evidence="1">
    <location>
        <begin position="8"/>
        <end position="89"/>
    </location>
</feature>
<comment type="caution">
    <text evidence="2">The sequence shown here is derived from an EMBL/GenBank/DDBJ whole genome shotgun (WGS) entry which is preliminary data.</text>
</comment>
<keyword evidence="3" id="KW-1185">Reference proteome</keyword>
<evidence type="ECO:0000313" key="3">
    <source>
        <dbReference type="Proteomes" id="UP000077339"/>
    </source>
</evidence>